<dbReference type="Gene3D" id="3.50.50.100">
    <property type="match status" value="1"/>
</dbReference>
<keyword evidence="2" id="KW-0285">Flavoprotein</keyword>
<dbReference type="GO" id="GO:0003954">
    <property type="term" value="F:NADH dehydrogenase activity"/>
    <property type="evidence" value="ECO:0007669"/>
    <property type="project" value="InterPro"/>
</dbReference>
<organism evidence="7 8">
    <name type="scientific">Litorivivens lipolytica</name>
    <dbReference type="NCBI Taxonomy" id="1524264"/>
    <lineage>
        <taxon>Bacteria</taxon>
        <taxon>Pseudomonadati</taxon>
        <taxon>Pseudomonadota</taxon>
        <taxon>Gammaproteobacteria</taxon>
        <taxon>Litorivivens</taxon>
    </lineage>
</organism>
<dbReference type="AlphaFoldDB" id="A0A7W4W656"/>
<dbReference type="InterPro" id="IPR036188">
    <property type="entry name" value="FAD/NAD-bd_sf"/>
</dbReference>
<dbReference type="PRINTS" id="PR00368">
    <property type="entry name" value="FADPNR"/>
</dbReference>
<keyword evidence="8" id="KW-1185">Reference proteome</keyword>
<dbReference type="Pfam" id="PF07992">
    <property type="entry name" value="Pyr_redox_2"/>
    <property type="match status" value="1"/>
</dbReference>
<evidence type="ECO:0000256" key="5">
    <source>
        <dbReference type="ARBA" id="ARBA00023027"/>
    </source>
</evidence>
<name>A0A7W4W656_9GAMM</name>
<evidence type="ECO:0000256" key="3">
    <source>
        <dbReference type="ARBA" id="ARBA00022827"/>
    </source>
</evidence>
<reference evidence="7 8" key="1">
    <citation type="submission" date="2020-08" db="EMBL/GenBank/DDBJ databases">
        <title>Genomic Encyclopedia of Type Strains, Phase III (KMG-III): the genomes of soil and plant-associated and newly described type strains.</title>
        <authorList>
            <person name="Whitman W."/>
        </authorList>
    </citation>
    <scope>NUCLEOTIDE SEQUENCE [LARGE SCALE GENOMIC DNA]</scope>
    <source>
        <strain evidence="7 8">CECT 8654</strain>
    </source>
</reference>
<dbReference type="InterPro" id="IPR045024">
    <property type="entry name" value="NDH-2"/>
</dbReference>
<evidence type="ECO:0000256" key="1">
    <source>
        <dbReference type="ARBA" id="ARBA00005272"/>
    </source>
</evidence>
<dbReference type="InterPro" id="IPR023753">
    <property type="entry name" value="FAD/NAD-binding_dom"/>
</dbReference>
<keyword evidence="4 7" id="KW-0560">Oxidoreductase</keyword>
<dbReference type="EMBL" id="JACHWY010000003">
    <property type="protein sequence ID" value="MBB3048206.1"/>
    <property type="molecule type" value="Genomic_DNA"/>
</dbReference>
<keyword evidence="3" id="KW-0274">FAD</keyword>
<dbReference type="SUPFAM" id="SSF51905">
    <property type="entry name" value="FAD/NAD(P)-binding domain"/>
    <property type="match status" value="1"/>
</dbReference>
<sequence length="431" mass="47727">MQQTTRQPKIVVIGGGAGGLPLVTRLGRRLGKRSKASITLVDGSGSHIWKPRFHEVATGAIDADLDAVNYLAHARQNYYRFARGWLSGVDREAKQVILAPVHDDQGEEILPERRLEYDYLVLAIGSLGNDFNTAGVRDHCLFLDSRKQADLFHERFLNHCDRANFTDTPVSVAIVGGGATGVELAAEIHHAIAVLKLYGHEQLDRSKLHVHLIEAAPRLLPALQEKLAKSAEDELKKLGVQVHTDTLVERAEEEAFITKDGQRIEAQLLVWAAGIKAPEILGTLALKTNRINQLTVTDTLLTEDNAIFAIGDCCACDMGEGKNVPPRAQSAQQMALHTAANIERLLRGESPIPFEYKDHGSLVSLSKYSALGNLMGNLRGGSIFVEGWLARFMYIGLYRFHQAALYGWMRTLMLLLAGRFNRLLRPRLKLH</sequence>
<dbReference type="RefSeq" id="WP_183411005.1">
    <property type="nucleotide sequence ID" value="NZ_JACHWY010000003.1"/>
</dbReference>
<comment type="similarity">
    <text evidence="1">Belongs to the NADH dehydrogenase family.</text>
</comment>
<accession>A0A7W4W656</accession>
<evidence type="ECO:0000313" key="8">
    <source>
        <dbReference type="Proteomes" id="UP000537130"/>
    </source>
</evidence>
<dbReference type="PANTHER" id="PTHR43706:SF9">
    <property type="entry name" value="TYPE II NADH:QUINONE OXIDOREDUCTASE"/>
    <property type="match status" value="1"/>
</dbReference>
<dbReference type="PRINTS" id="PR00411">
    <property type="entry name" value="PNDRDTASEI"/>
</dbReference>
<evidence type="ECO:0000256" key="2">
    <source>
        <dbReference type="ARBA" id="ARBA00022630"/>
    </source>
</evidence>
<feature type="domain" description="FAD/NAD(P)-binding" evidence="6">
    <location>
        <begin position="9"/>
        <end position="335"/>
    </location>
</feature>
<evidence type="ECO:0000256" key="4">
    <source>
        <dbReference type="ARBA" id="ARBA00023002"/>
    </source>
</evidence>
<gene>
    <name evidence="7" type="ORF">FHR99_002480</name>
</gene>
<dbReference type="EC" id="1.6.99.3" evidence="7"/>
<dbReference type="Proteomes" id="UP000537130">
    <property type="component" value="Unassembled WGS sequence"/>
</dbReference>
<comment type="caution">
    <text evidence="7">The sequence shown here is derived from an EMBL/GenBank/DDBJ whole genome shotgun (WGS) entry which is preliminary data.</text>
</comment>
<proteinExistence type="inferred from homology"/>
<keyword evidence="5" id="KW-0520">NAD</keyword>
<evidence type="ECO:0000259" key="6">
    <source>
        <dbReference type="Pfam" id="PF07992"/>
    </source>
</evidence>
<protein>
    <submittedName>
        <fullName evidence="7">NADH dehydrogenase</fullName>
        <ecNumber evidence="7">1.6.99.3</ecNumber>
    </submittedName>
</protein>
<dbReference type="GO" id="GO:0008137">
    <property type="term" value="F:NADH dehydrogenase (ubiquinone) activity"/>
    <property type="evidence" value="ECO:0007669"/>
    <property type="project" value="TreeGrafter"/>
</dbReference>
<dbReference type="PANTHER" id="PTHR43706">
    <property type="entry name" value="NADH DEHYDROGENASE"/>
    <property type="match status" value="1"/>
</dbReference>
<evidence type="ECO:0000313" key="7">
    <source>
        <dbReference type="EMBL" id="MBB3048206.1"/>
    </source>
</evidence>